<keyword evidence="8" id="KW-1185">Reference proteome</keyword>
<name>A0A061A0Y5_9ACTN</name>
<sequence>MELRHLRYALALAEHAHFGRAAAALGIRQPPLSQQIKALETELGVRLFDRTGHGVRPTAAGEAFLARARQVLDHLDLAVRDAADAGRGETGSLAIGFLGTALAAVLPEVLTAFRTRRPQVRLELRELPSARQIEALLDGSLDAGVICGPPPTAARRRLTSLPLARETLVAAVPSGHPLTSAAAVPVRALDSEPLILSSRQAEPAAADVALAVCRAAGVEPRIAHEAHNLHTLLGLVACGLGIGIGPAGMRRFRHVGVTLLPLEPAAAGLEFHLAHRFGPVPSVLGAFLRTVRQVHRG</sequence>
<proteinExistence type="inferred from homology"/>
<dbReference type="FunFam" id="1.10.10.10:FF:000001">
    <property type="entry name" value="LysR family transcriptional regulator"/>
    <property type="match status" value="1"/>
</dbReference>
<evidence type="ECO:0000313" key="6">
    <source>
        <dbReference type="EMBL" id="CDR09408.1"/>
    </source>
</evidence>
<dbReference type="InterPro" id="IPR000847">
    <property type="entry name" value="LysR_HTH_N"/>
</dbReference>
<dbReference type="Gene3D" id="1.10.10.10">
    <property type="entry name" value="Winged helix-like DNA-binding domain superfamily/Winged helix DNA-binding domain"/>
    <property type="match status" value="1"/>
</dbReference>
<keyword evidence="4" id="KW-0804">Transcription</keyword>
<dbReference type="PRINTS" id="PR00039">
    <property type="entry name" value="HTHLYSR"/>
</dbReference>
<dbReference type="SUPFAM" id="SSF46785">
    <property type="entry name" value="Winged helix' DNA-binding domain"/>
    <property type="match status" value="1"/>
</dbReference>
<accession>A0A061A0Y5</accession>
<evidence type="ECO:0000256" key="1">
    <source>
        <dbReference type="ARBA" id="ARBA00009437"/>
    </source>
</evidence>
<evidence type="ECO:0000256" key="2">
    <source>
        <dbReference type="ARBA" id="ARBA00023015"/>
    </source>
</evidence>
<dbReference type="EMBL" id="LK022848">
    <property type="protein sequence ID" value="CDR09408.1"/>
    <property type="molecule type" value="Genomic_DNA"/>
</dbReference>
<dbReference type="InterPro" id="IPR036388">
    <property type="entry name" value="WH-like_DNA-bd_sf"/>
</dbReference>
<dbReference type="InterPro" id="IPR036390">
    <property type="entry name" value="WH_DNA-bd_sf"/>
</dbReference>
<dbReference type="RefSeq" id="WP_044574493.1">
    <property type="nucleotide sequence ID" value="NZ_BAABDR010000045.1"/>
</dbReference>
<keyword evidence="3 7" id="KW-0238">DNA-binding</keyword>
<dbReference type="PANTHER" id="PTHR30346:SF28">
    <property type="entry name" value="HTH-TYPE TRANSCRIPTIONAL REGULATOR CYNR"/>
    <property type="match status" value="1"/>
</dbReference>
<gene>
    <name evidence="7" type="ORF">J2Z30_002776</name>
    <name evidence="6" type="ORF">SIRAN6019</name>
</gene>
<dbReference type="Pfam" id="PF03466">
    <property type="entry name" value="LysR_substrate"/>
    <property type="match status" value="1"/>
</dbReference>
<dbReference type="Gene3D" id="3.40.190.10">
    <property type="entry name" value="Periplasmic binding protein-like II"/>
    <property type="match status" value="2"/>
</dbReference>
<dbReference type="HOGENOM" id="CLU_039613_6_4_11"/>
<dbReference type="GO" id="GO:0003677">
    <property type="term" value="F:DNA binding"/>
    <property type="evidence" value="ECO:0007669"/>
    <property type="project" value="UniProtKB-KW"/>
</dbReference>
<dbReference type="AlphaFoldDB" id="A0A061A0Y5"/>
<dbReference type="PROSITE" id="PS50931">
    <property type="entry name" value="HTH_LYSR"/>
    <property type="match status" value="1"/>
</dbReference>
<evidence type="ECO:0000313" key="8">
    <source>
        <dbReference type="Proteomes" id="UP000756710"/>
    </source>
</evidence>
<dbReference type="SUPFAM" id="SSF53850">
    <property type="entry name" value="Periplasmic binding protein-like II"/>
    <property type="match status" value="1"/>
</dbReference>
<feature type="domain" description="HTH lysR-type" evidence="5">
    <location>
        <begin position="1"/>
        <end position="58"/>
    </location>
</feature>
<dbReference type="EMBL" id="JAGGLR010000006">
    <property type="protein sequence ID" value="MBP2061767.1"/>
    <property type="molecule type" value="Genomic_DNA"/>
</dbReference>
<comment type="similarity">
    <text evidence="1">Belongs to the LysR transcriptional regulatory family.</text>
</comment>
<dbReference type="PANTHER" id="PTHR30346">
    <property type="entry name" value="TRANSCRIPTIONAL DUAL REGULATOR HCAR-RELATED"/>
    <property type="match status" value="1"/>
</dbReference>
<organism evidence="6">
    <name type="scientific">Streptomyces iranensis</name>
    <dbReference type="NCBI Taxonomy" id="576784"/>
    <lineage>
        <taxon>Bacteria</taxon>
        <taxon>Bacillati</taxon>
        <taxon>Actinomycetota</taxon>
        <taxon>Actinomycetes</taxon>
        <taxon>Kitasatosporales</taxon>
        <taxon>Streptomycetaceae</taxon>
        <taxon>Streptomyces</taxon>
        <taxon>Streptomyces violaceusniger group</taxon>
    </lineage>
</organism>
<evidence type="ECO:0000313" key="7">
    <source>
        <dbReference type="EMBL" id="MBP2061767.1"/>
    </source>
</evidence>
<dbReference type="GO" id="GO:0032993">
    <property type="term" value="C:protein-DNA complex"/>
    <property type="evidence" value="ECO:0007669"/>
    <property type="project" value="TreeGrafter"/>
</dbReference>
<dbReference type="Proteomes" id="UP000756710">
    <property type="component" value="Unassembled WGS sequence"/>
</dbReference>
<evidence type="ECO:0000259" key="5">
    <source>
        <dbReference type="PROSITE" id="PS50931"/>
    </source>
</evidence>
<reference evidence="6" key="1">
    <citation type="submission" date="2014-05" db="EMBL/GenBank/DDBJ databases">
        <authorList>
            <person name="Horn Fabian"/>
        </authorList>
    </citation>
    <scope>NUCLEOTIDE SEQUENCE</scope>
</reference>
<protein>
    <submittedName>
        <fullName evidence="7">DNA-binding transcriptional LysR family regulator</fullName>
    </submittedName>
    <submittedName>
        <fullName evidence="6">Transcriptional regulator, LysR family</fullName>
    </submittedName>
</protein>
<evidence type="ECO:0000256" key="3">
    <source>
        <dbReference type="ARBA" id="ARBA00023125"/>
    </source>
</evidence>
<dbReference type="GO" id="GO:0003700">
    <property type="term" value="F:DNA-binding transcription factor activity"/>
    <property type="evidence" value="ECO:0007669"/>
    <property type="project" value="InterPro"/>
</dbReference>
<dbReference type="InterPro" id="IPR005119">
    <property type="entry name" value="LysR_subst-bd"/>
</dbReference>
<evidence type="ECO:0000256" key="4">
    <source>
        <dbReference type="ARBA" id="ARBA00023163"/>
    </source>
</evidence>
<dbReference type="CDD" id="cd08414">
    <property type="entry name" value="PBP2_LTTR_aromatics_like"/>
    <property type="match status" value="1"/>
</dbReference>
<dbReference type="Pfam" id="PF00126">
    <property type="entry name" value="HTH_1"/>
    <property type="match status" value="1"/>
</dbReference>
<keyword evidence="2" id="KW-0805">Transcription regulation</keyword>
<reference evidence="7 8" key="2">
    <citation type="submission" date="2021-03" db="EMBL/GenBank/DDBJ databases">
        <title>Genomic Encyclopedia of Type Strains, Phase IV (KMG-IV): sequencing the most valuable type-strain genomes for metagenomic binning, comparative biology and taxonomic classification.</title>
        <authorList>
            <person name="Goeker M."/>
        </authorList>
    </citation>
    <scope>NUCLEOTIDE SEQUENCE [LARGE SCALE GENOMIC DNA]</scope>
    <source>
        <strain evidence="7 8">DSM 41954</strain>
    </source>
</reference>